<evidence type="ECO:0000313" key="5">
    <source>
        <dbReference type="Proteomes" id="UP000255066"/>
    </source>
</evidence>
<dbReference type="Proteomes" id="UP000255066">
    <property type="component" value="Unassembled WGS sequence"/>
</dbReference>
<keyword evidence="1" id="KW-0812">Transmembrane</keyword>
<dbReference type="OrthoDB" id="5646298at2"/>
<evidence type="ECO:0000313" key="2">
    <source>
        <dbReference type="EMBL" id="KTC74290.1"/>
    </source>
</evidence>
<dbReference type="EMBL" id="LNXT01000011">
    <property type="protein sequence ID" value="KTC74290.1"/>
    <property type="molecule type" value="Genomic_DNA"/>
</dbReference>
<reference evidence="2 4" key="1">
    <citation type="submission" date="2015-11" db="EMBL/GenBank/DDBJ databases">
        <title>Genomic analysis of 38 Legionella species identifies large and diverse effector repertoires.</title>
        <authorList>
            <person name="Burstein D."/>
            <person name="Amaro F."/>
            <person name="Zusman T."/>
            <person name="Lifshitz Z."/>
            <person name="Cohen O."/>
            <person name="Gilbert J.A."/>
            <person name="Pupko T."/>
            <person name="Shuman H.A."/>
            <person name="Segal G."/>
        </authorList>
    </citation>
    <scope>NUCLEOTIDE SEQUENCE [LARGE SCALE GENOMIC DNA]</scope>
    <source>
        <strain evidence="2 4">CDC#1407-AL-14</strain>
    </source>
</reference>
<keyword evidence="4" id="KW-1185">Reference proteome</keyword>
<gene>
    <name evidence="2" type="ORF">Lbir_0876</name>
    <name evidence="3" type="ORF">NCTC12437_02386</name>
</gene>
<reference evidence="3 5" key="2">
    <citation type="submission" date="2018-06" db="EMBL/GenBank/DDBJ databases">
        <authorList>
            <consortium name="Pathogen Informatics"/>
            <person name="Doyle S."/>
        </authorList>
    </citation>
    <scope>NUCLEOTIDE SEQUENCE [LARGE SCALE GENOMIC DNA]</scope>
    <source>
        <strain evidence="3 5">NCTC12437</strain>
    </source>
</reference>
<dbReference type="STRING" id="28083.Lbir_0876"/>
<protein>
    <submittedName>
        <fullName evidence="3">Uncharacterized protein</fullName>
    </submittedName>
</protein>
<accession>A0A378ICW9</accession>
<feature type="transmembrane region" description="Helical" evidence="1">
    <location>
        <begin position="140"/>
        <end position="159"/>
    </location>
</feature>
<organism evidence="3 5">
    <name type="scientific">Legionella birminghamensis</name>
    <dbReference type="NCBI Taxonomy" id="28083"/>
    <lineage>
        <taxon>Bacteria</taxon>
        <taxon>Pseudomonadati</taxon>
        <taxon>Pseudomonadota</taxon>
        <taxon>Gammaproteobacteria</taxon>
        <taxon>Legionellales</taxon>
        <taxon>Legionellaceae</taxon>
        <taxon>Legionella</taxon>
    </lineage>
</organism>
<dbReference type="Proteomes" id="UP000054735">
    <property type="component" value="Unassembled WGS sequence"/>
</dbReference>
<dbReference type="EMBL" id="UGNW01000001">
    <property type="protein sequence ID" value="STX32592.1"/>
    <property type="molecule type" value="Genomic_DNA"/>
</dbReference>
<dbReference type="RefSeq" id="WP_058522978.1">
    <property type="nucleotide sequence ID" value="NZ_CAAAHV010000001.1"/>
</dbReference>
<sequence>MLESEYENRLEFFRQSILALPTTELKYHLFLLLTAIEQTNTQQTRDILAVSIDLTLQCQQFLILKQNSPELRNQIHLVNKRYDSLARLINKYDSNFVFYPHLLTIGCAILAIITGIFFAILGGVTGLATGIMNQQNPLKFFALGLLVGLCMGGAIGNRAPEYILETPLIRQLRFALRGLTENLRHLSTSKKSFHEYLDDVLEELLKKNFDGNQEKLEQFLQSRTSYQVATHPAQFVSKKLKGYVGQHAFIIIDIPNRKPFTLEFATSPSKTDKKPKQCITQETTGQTIAEMMALHRKMQETHACTYHYMANKMKPGEIDCLAYVLKLTDGVNQPRPNIQRFYQQNRVGNFLAFFINKLSTFTEEQQQRSSLLAAPPSHEPK</sequence>
<proteinExistence type="predicted"/>
<evidence type="ECO:0000256" key="1">
    <source>
        <dbReference type="SAM" id="Phobius"/>
    </source>
</evidence>
<keyword evidence="1" id="KW-0472">Membrane</keyword>
<dbReference type="AlphaFoldDB" id="A0A378ICW9"/>
<evidence type="ECO:0000313" key="4">
    <source>
        <dbReference type="Proteomes" id="UP000054735"/>
    </source>
</evidence>
<keyword evidence="1" id="KW-1133">Transmembrane helix</keyword>
<feature type="transmembrane region" description="Helical" evidence="1">
    <location>
        <begin position="102"/>
        <end position="128"/>
    </location>
</feature>
<name>A0A378ICW9_9GAMM</name>
<evidence type="ECO:0000313" key="3">
    <source>
        <dbReference type="EMBL" id="STX32592.1"/>
    </source>
</evidence>